<reference evidence="1 2" key="1">
    <citation type="submission" date="2019-05" db="EMBL/GenBank/DDBJ databases">
        <title>Another draft genome of Portunus trituberculatus and its Hox gene families provides insights of decapod evolution.</title>
        <authorList>
            <person name="Jeong J.-H."/>
            <person name="Song I."/>
            <person name="Kim S."/>
            <person name="Choi T."/>
            <person name="Kim D."/>
            <person name="Ryu S."/>
            <person name="Kim W."/>
        </authorList>
    </citation>
    <scope>NUCLEOTIDE SEQUENCE [LARGE SCALE GENOMIC DNA]</scope>
    <source>
        <tissue evidence="1">Muscle</tissue>
    </source>
</reference>
<evidence type="ECO:0000313" key="1">
    <source>
        <dbReference type="EMBL" id="MPC11290.1"/>
    </source>
</evidence>
<dbReference type="EMBL" id="VSRR010000156">
    <property type="protein sequence ID" value="MPC11290.1"/>
    <property type="molecule type" value="Genomic_DNA"/>
</dbReference>
<evidence type="ECO:0000313" key="2">
    <source>
        <dbReference type="Proteomes" id="UP000324222"/>
    </source>
</evidence>
<protein>
    <submittedName>
        <fullName evidence="1">Uncharacterized protein</fullName>
    </submittedName>
</protein>
<comment type="caution">
    <text evidence="1">The sequence shown here is derived from an EMBL/GenBank/DDBJ whole genome shotgun (WGS) entry which is preliminary data.</text>
</comment>
<keyword evidence="2" id="KW-1185">Reference proteome</keyword>
<name>A0A5B7CP85_PORTR</name>
<organism evidence="1 2">
    <name type="scientific">Portunus trituberculatus</name>
    <name type="common">Swimming crab</name>
    <name type="synonym">Neptunus trituberculatus</name>
    <dbReference type="NCBI Taxonomy" id="210409"/>
    <lineage>
        <taxon>Eukaryota</taxon>
        <taxon>Metazoa</taxon>
        <taxon>Ecdysozoa</taxon>
        <taxon>Arthropoda</taxon>
        <taxon>Crustacea</taxon>
        <taxon>Multicrustacea</taxon>
        <taxon>Malacostraca</taxon>
        <taxon>Eumalacostraca</taxon>
        <taxon>Eucarida</taxon>
        <taxon>Decapoda</taxon>
        <taxon>Pleocyemata</taxon>
        <taxon>Brachyura</taxon>
        <taxon>Eubrachyura</taxon>
        <taxon>Portunoidea</taxon>
        <taxon>Portunidae</taxon>
        <taxon>Portuninae</taxon>
        <taxon>Portunus</taxon>
    </lineage>
</organism>
<dbReference type="AlphaFoldDB" id="A0A5B7CP85"/>
<gene>
    <name evidence="1" type="ORF">E2C01_003952</name>
</gene>
<accession>A0A5B7CP85</accession>
<dbReference type="Proteomes" id="UP000324222">
    <property type="component" value="Unassembled WGS sequence"/>
</dbReference>
<sequence length="74" mass="8096">MSTRSVAPCLPGQPRAHHLTPAAAARPACLTLMLSNIILAAHHSRETQARSPVFVPGLTLTSWYRSMLLLLFFV</sequence>
<proteinExistence type="predicted"/>